<dbReference type="GO" id="GO:0016192">
    <property type="term" value="P:vesicle-mediated transport"/>
    <property type="evidence" value="ECO:0007669"/>
    <property type="project" value="InterPro"/>
</dbReference>
<comment type="caution">
    <text evidence="2">The sequence shown here is derived from an EMBL/GenBank/DDBJ whole genome shotgun (WGS) entry which is preliminary data.</text>
</comment>
<dbReference type="Gene3D" id="3.40.50.2060">
    <property type="match status" value="1"/>
</dbReference>
<proteinExistence type="inferred from homology"/>
<dbReference type="Gene3D" id="1.25.40.60">
    <property type="match status" value="1"/>
</dbReference>
<sequence length="546" mass="61687">MDTINALRSYIESVLTNVHDMKVLLFDDETSHIASLVYTQSELLKHDVVLIEPLSKCVNKVSDDALSILQCVCILRPTQQNIHDLCSELNSPHFNTYYIFFTNVVQKEMLRQLALADHCCKVFVVHEIFIDVLALNKRLFSVGVPSCINSLMVRQDDPKMQRIVDGLFSMICAFKLKTAIKYDASSSLCKAVGERLSRQIDDNNDLFQSTTATSLIILIDRRTDPLTPILHNWSYQSLLHEIVGINNNIVKVSNKQSIVLDERTDDFFCSNLNANYGDLGEAHNNLLKSVQAQHTDVKDIQDVEALKKFIHTYPIYQEKKAVAAKHSELLSAISSSIKNENLLEFAPLEQEIAVENSQAKHFEGVMASIRDSRITDQNALRIAILYALRYEGVKDNNIDDIKGALYSRHKGDRMVDELDRAILFAGNSYKRAEPLFLNKSLFSKARNFIGLDESGQNKFMQYTPHFASLVQKLEKKQFESPQFPSIRELPGTLEPKKFIIFYVGGATYEEGRIAYQAASSGLDIIVGGTTIHNMKSFVSNEIMGNE</sequence>
<dbReference type="RefSeq" id="XP_068367336.1">
    <property type="nucleotide sequence ID" value="XM_068498414.1"/>
</dbReference>
<dbReference type="InterPro" id="IPR027482">
    <property type="entry name" value="Sec1-like_dom2"/>
</dbReference>
<dbReference type="Gene3D" id="3.40.50.1910">
    <property type="match status" value="1"/>
</dbReference>
<dbReference type="AlphaFoldDB" id="A0A1J4KTH8"/>
<accession>A0A1J4KTH8</accession>
<dbReference type="EMBL" id="MLAK01000412">
    <property type="protein sequence ID" value="OHT14200.1"/>
    <property type="molecule type" value="Genomic_DNA"/>
</dbReference>
<dbReference type="Proteomes" id="UP000179807">
    <property type="component" value="Unassembled WGS sequence"/>
</dbReference>
<organism evidence="2 3">
    <name type="scientific">Tritrichomonas foetus</name>
    <dbReference type="NCBI Taxonomy" id="1144522"/>
    <lineage>
        <taxon>Eukaryota</taxon>
        <taxon>Metamonada</taxon>
        <taxon>Parabasalia</taxon>
        <taxon>Tritrichomonadida</taxon>
        <taxon>Tritrichomonadidae</taxon>
        <taxon>Tritrichomonas</taxon>
    </lineage>
</organism>
<dbReference type="InterPro" id="IPR036045">
    <property type="entry name" value="Sec1-like_sf"/>
</dbReference>
<dbReference type="InterPro" id="IPR043154">
    <property type="entry name" value="Sec-1-like_dom1"/>
</dbReference>
<reference evidence="2" key="1">
    <citation type="submission" date="2016-10" db="EMBL/GenBank/DDBJ databases">
        <authorList>
            <person name="Benchimol M."/>
            <person name="Almeida L.G."/>
            <person name="Vasconcelos A.T."/>
            <person name="Perreira-Neves A."/>
            <person name="Rosa I.A."/>
            <person name="Tasca T."/>
            <person name="Bogo M.R."/>
            <person name="de Souza W."/>
        </authorList>
    </citation>
    <scope>NUCLEOTIDE SEQUENCE [LARGE SCALE GENOMIC DNA]</scope>
    <source>
        <strain evidence="2">K</strain>
    </source>
</reference>
<evidence type="ECO:0000313" key="2">
    <source>
        <dbReference type="EMBL" id="OHT14200.1"/>
    </source>
</evidence>
<evidence type="ECO:0000256" key="1">
    <source>
        <dbReference type="ARBA" id="ARBA00009884"/>
    </source>
</evidence>
<name>A0A1J4KTH8_9EUKA</name>
<dbReference type="PANTHER" id="PTHR11679">
    <property type="entry name" value="VESICLE PROTEIN SORTING-ASSOCIATED"/>
    <property type="match status" value="1"/>
</dbReference>
<gene>
    <name evidence="2" type="primary">vps45</name>
    <name evidence="2" type="ORF">TRFO_15490</name>
</gene>
<dbReference type="PIRSF" id="PIRSF005715">
    <property type="entry name" value="VPS45_Sec1"/>
    <property type="match status" value="1"/>
</dbReference>
<dbReference type="Pfam" id="PF00995">
    <property type="entry name" value="Sec1"/>
    <property type="match status" value="1"/>
</dbReference>
<evidence type="ECO:0000313" key="3">
    <source>
        <dbReference type="Proteomes" id="UP000179807"/>
    </source>
</evidence>
<dbReference type="VEuPathDB" id="TrichDB:TRFO_15490"/>
<dbReference type="OrthoDB" id="10266265at2759"/>
<dbReference type="GeneID" id="94833118"/>
<protein>
    <submittedName>
        <fullName evidence="2">Vacuolar protein sorting-associated protein 45</fullName>
    </submittedName>
</protein>
<dbReference type="Gene3D" id="3.90.830.10">
    <property type="entry name" value="Syntaxin Binding Protein 1, Chain A, domain 2"/>
    <property type="match status" value="1"/>
</dbReference>
<comment type="similarity">
    <text evidence="1">Belongs to the STXBP/unc-18/SEC1 family.</text>
</comment>
<dbReference type="InterPro" id="IPR043127">
    <property type="entry name" value="Sec-1-like_dom3a"/>
</dbReference>
<keyword evidence="3" id="KW-1185">Reference proteome</keyword>
<dbReference type="InterPro" id="IPR001619">
    <property type="entry name" value="Sec1-like"/>
</dbReference>
<dbReference type="SUPFAM" id="SSF56815">
    <property type="entry name" value="Sec1/munc18-like (SM) proteins"/>
    <property type="match status" value="1"/>
</dbReference>